<comment type="caution">
    <text evidence="1">The sequence shown here is derived from an EMBL/GenBank/DDBJ whole genome shotgun (WGS) entry which is preliminary data.</text>
</comment>
<dbReference type="EMBL" id="JAEMNV010000008">
    <property type="protein sequence ID" value="MBJ8341815.1"/>
    <property type="molecule type" value="Genomic_DNA"/>
</dbReference>
<dbReference type="SUPFAM" id="SSF48371">
    <property type="entry name" value="ARM repeat"/>
    <property type="match status" value="1"/>
</dbReference>
<dbReference type="Proteomes" id="UP000655868">
    <property type="component" value="Unassembled WGS sequence"/>
</dbReference>
<accession>A0A934NV26</accession>
<dbReference type="AlphaFoldDB" id="A0A934NV26"/>
<dbReference type="InterPro" id="IPR016024">
    <property type="entry name" value="ARM-type_fold"/>
</dbReference>
<sequence length="358" mass="39313">MDELIDEAVVGELSRLLGNAGFRPDALVVAAGSVDGRKLRQRVDVVRDALLVDLPDSYARTARLVRDAFADEELRGWMLWPVSEAVVDRALATDRVREFDDAMAVLALLTTRFTGEFAIRAMLAARLERAIGIAETWTSHPDEHVRRLASEGTRSHLPWAKGVPALVGRPYTRAIVDQLYRDESEYVRRSAANHVNDLSRDHPDVAAEIAAGWLSAPDDNTQRVSRHALRTLVKKGHPRALEVMGFTGAEFVVDGPTVDESVVALGDSVRFTGRVTNGGTEPVRAAIDFVLHFQKSNGETRPKVFKIGVSALQPGESIDIAKSFAMQPRTTRVLHLGEHALELQVNGVAYGRAVFDLV</sequence>
<evidence type="ECO:0000313" key="1">
    <source>
        <dbReference type="EMBL" id="MBJ8341815.1"/>
    </source>
</evidence>
<dbReference type="RefSeq" id="WP_199706879.1">
    <property type="nucleotide sequence ID" value="NZ_JAEMNV010000008.1"/>
</dbReference>
<name>A0A934NV26_9NOCA</name>
<protein>
    <submittedName>
        <fullName evidence="1">DNA alkylation repair protein</fullName>
    </submittedName>
</protein>
<organism evidence="1 2">
    <name type="scientific">Antrihabitans stalagmiti</name>
    <dbReference type="NCBI Taxonomy" id="2799499"/>
    <lineage>
        <taxon>Bacteria</taxon>
        <taxon>Bacillati</taxon>
        <taxon>Actinomycetota</taxon>
        <taxon>Actinomycetes</taxon>
        <taxon>Mycobacteriales</taxon>
        <taxon>Nocardiaceae</taxon>
        <taxon>Antrihabitans</taxon>
    </lineage>
</organism>
<keyword evidence="2" id="KW-1185">Reference proteome</keyword>
<reference evidence="1" key="1">
    <citation type="submission" date="2020-12" db="EMBL/GenBank/DDBJ databases">
        <title>Antrihabitans popcorni sp. nov. and Antrihabitans auranticaus sp. nov., isolated from a larva cave.</title>
        <authorList>
            <person name="Lee S.D."/>
            <person name="Kim I.S."/>
        </authorList>
    </citation>
    <scope>NUCLEOTIDE SEQUENCE</scope>
    <source>
        <strain evidence="1">YC3-6</strain>
    </source>
</reference>
<proteinExistence type="predicted"/>
<dbReference type="Gene3D" id="1.25.40.290">
    <property type="entry name" value="ARM repeat domains"/>
    <property type="match status" value="1"/>
</dbReference>
<evidence type="ECO:0000313" key="2">
    <source>
        <dbReference type="Proteomes" id="UP000655868"/>
    </source>
</evidence>
<gene>
    <name evidence="1" type="ORF">JGU71_23285</name>
</gene>